<gene>
    <name evidence="8" type="ORF">BCF55_0023</name>
</gene>
<evidence type="ECO:0000256" key="1">
    <source>
        <dbReference type="ARBA" id="ARBA00009764"/>
    </source>
</evidence>
<evidence type="ECO:0000313" key="8">
    <source>
        <dbReference type="EMBL" id="RLJ69768.1"/>
    </source>
</evidence>
<dbReference type="PANTHER" id="PTHR30288">
    <property type="entry name" value="FLAGELLAR CAP/ASSEMBLY PROTEIN FLID"/>
    <property type="match status" value="1"/>
</dbReference>
<evidence type="ECO:0000313" key="9">
    <source>
        <dbReference type="Proteomes" id="UP000267841"/>
    </source>
</evidence>
<dbReference type="InterPro" id="IPR010809">
    <property type="entry name" value="FliD_C"/>
</dbReference>
<feature type="domain" description="Flagellar hook-associated protein 2 N-terminal" evidence="6">
    <location>
        <begin position="14"/>
        <end position="108"/>
    </location>
</feature>
<reference evidence="8 9" key="1">
    <citation type="submission" date="2018-10" db="EMBL/GenBank/DDBJ databases">
        <title>Genomic Encyclopedia of Archaeal and Bacterial Type Strains, Phase II (KMG-II): from individual species to whole genera.</title>
        <authorList>
            <person name="Goeker M."/>
        </authorList>
    </citation>
    <scope>NUCLEOTIDE SEQUENCE [LARGE SCALE GENOMIC DNA]</scope>
    <source>
        <strain evidence="8 9">DSM 16510</strain>
    </source>
</reference>
<name>A0A497XLV7_9AQUI</name>
<comment type="subcellular location">
    <subcellularLocation>
        <location evidence="5">Secreted</location>
    </subcellularLocation>
    <subcellularLocation>
        <location evidence="5">Bacterial flagellum</location>
    </subcellularLocation>
</comment>
<evidence type="ECO:0000256" key="5">
    <source>
        <dbReference type="RuleBase" id="RU362066"/>
    </source>
</evidence>
<dbReference type="Proteomes" id="UP000267841">
    <property type="component" value="Unassembled WGS sequence"/>
</dbReference>
<evidence type="ECO:0000256" key="4">
    <source>
        <dbReference type="ARBA" id="ARBA00023143"/>
    </source>
</evidence>
<evidence type="ECO:0000259" key="6">
    <source>
        <dbReference type="Pfam" id="PF02465"/>
    </source>
</evidence>
<dbReference type="InterPro" id="IPR040026">
    <property type="entry name" value="FliD"/>
</dbReference>
<dbReference type="GO" id="GO:0009424">
    <property type="term" value="C:bacterial-type flagellum hook"/>
    <property type="evidence" value="ECO:0007669"/>
    <property type="project" value="UniProtKB-UniRule"/>
</dbReference>
<keyword evidence="4 5" id="KW-0975">Bacterial flagellum</keyword>
<dbReference type="GO" id="GO:0007155">
    <property type="term" value="P:cell adhesion"/>
    <property type="evidence" value="ECO:0007669"/>
    <property type="project" value="InterPro"/>
</dbReference>
<evidence type="ECO:0000256" key="2">
    <source>
        <dbReference type="ARBA" id="ARBA00011255"/>
    </source>
</evidence>
<dbReference type="Pfam" id="PF07196">
    <property type="entry name" value="Flagellin_IN"/>
    <property type="match status" value="1"/>
</dbReference>
<keyword evidence="8" id="KW-0966">Cell projection</keyword>
<dbReference type="GO" id="GO:0005576">
    <property type="term" value="C:extracellular region"/>
    <property type="evidence" value="ECO:0007669"/>
    <property type="project" value="UniProtKB-SubCell"/>
</dbReference>
<keyword evidence="3 5" id="KW-0175">Coiled coil</keyword>
<dbReference type="GO" id="GO:0071973">
    <property type="term" value="P:bacterial-type flagellum-dependent cell motility"/>
    <property type="evidence" value="ECO:0007669"/>
    <property type="project" value="TreeGrafter"/>
</dbReference>
<comment type="subunit">
    <text evidence="2 5">Homopentamer.</text>
</comment>
<accession>A0A497XLV7</accession>
<dbReference type="RefSeq" id="WP_121008587.1">
    <property type="nucleotide sequence ID" value="NZ_RCCJ01000001.1"/>
</dbReference>
<dbReference type="InterPro" id="IPR003481">
    <property type="entry name" value="FliD_N"/>
</dbReference>
<dbReference type="EMBL" id="RCCJ01000001">
    <property type="protein sequence ID" value="RLJ69768.1"/>
    <property type="molecule type" value="Genomic_DNA"/>
</dbReference>
<dbReference type="InterPro" id="IPR010810">
    <property type="entry name" value="Flagellin_hook_IN_motif"/>
</dbReference>
<organism evidence="8 9">
    <name type="scientific">Hydrogenivirga caldilitoris</name>
    <dbReference type="NCBI Taxonomy" id="246264"/>
    <lineage>
        <taxon>Bacteria</taxon>
        <taxon>Pseudomonadati</taxon>
        <taxon>Aquificota</taxon>
        <taxon>Aquificia</taxon>
        <taxon>Aquificales</taxon>
        <taxon>Aquificaceae</taxon>
        <taxon>Hydrogenivirga</taxon>
    </lineage>
</organism>
<proteinExistence type="inferred from homology"/>
<keyword evidence="9" id="KW-1185">Reference proteome</keyword>
<sequence length="443" mass="47916">MAGELFLSGLTGTNFDGGAIVDQIMQLKSLPLQRLQQEKALVQAKLSSLGNLSKGIGDFLSLFEGLDVDSLFKAKQATSSNPDVLIASATDEAPNLSFSVNVNKLAQAEVRVTNGGFADLTGTFASSGTLTITYETGSGTETFDIDYNAGETLEDLVNSINNAQDRVKASIYYDGTSYKLMLSENDLGGSNVETDVAGNVYVIGVSGLPSELGTGLDTIQSAQNAEIVIGSGSPVVSPTNEFENVISGLTIEVKDIGSANVSVSENYSKVTSFLEDFVKQYNGLVKLVDSLTVGEQALFRGDYTIASVKTGVAERLDPLIEEGLIDYNGDTGEISLKTDRLNELLNTDPEKVKGLIEDLKSSYSSYLEGEKDLFSSFEQTYNEQIEDIDSRIQSLANRLVQEEQSLRREYAQLEAFIAQAEELRQRFQQFIVTLSEMTKGGNK</sequence>
<dbReference type="GO" id="GO:0009421">
    <property type="term" value="C:bacterial-type flagellum filament cap"/>
    <property type="evidence" value="ECO:0007669"/>
    <property type="project" value="InterPro"/>
</dbReference>
<feature type="coiled-coil region" evidence="5">
    <location>
        <begin position="378"/>
        <end position="426"/>
    </location>
</feature>
<dbReference type="Pfam" id="PF07195">
    <property type="entry name" value="FliD_C"/>
    <property type="match status" value="1"/>
</dbReference>
<keyword evidence="8" id="KW-0969">Cilium</keyword>
<comment type="caution">
    <text evidence="8">The sequence shown here is derived from an EMBL/GenBank/DDBJ whole genome shotgun (WGS) entry which is preliminary data.</text>
</comment>
<dbReference type="Pfam" id="PF02465">
    <property type="entry name" value="FliD_N"/>
    <property type="match status" value="1"/>
</dbReference>
<evidence type="ECO:0000256" key="3">
    <source>
        <dbReference type="ARBA" id="ARBA00023054"/>
    </source>
</evidence>
<dbReference type="AlphaFoldDB" id="A0A497XLV7"/>
<dbReference type="OrthoDB" id="9908at2"/>
<keyword evidence="8" id="KW-0282">Flagellum</keyword>
<evidence type="ECO:0000259" key="7">
    <source>
        <dbReference type="Pfam" id="PF07195"/>
    </source>
</evidence>
<protein>
    <recommendedName>
        <fullName evidence="5">Flagellar hook-associated protein 2</fullName>
        <shortName evidence="5">HAP2</shortName>
    </recommendedName>
    <alternativeName>
        <fullName evidence="5">Flagellar cap protein</fullName>
    </alternativeName>
</protein>
<keyword evidence="5" id="KW-0964">Secreted</keyword>
<dbReference type="PANTHER" id="PTHR30288:SF0">
    <property type="entry name" value="FLAGELLAR HOOK-ASSOCIATED PROTEIN 2"/>
    <property type="match status" value="1"/>
</dbReference>
<feature type="domain" description="Flagellar hook-associated protein 2 C-terminal" evidence="7">
    <location>
        <begin position="222"/>
        <end position="420"/>
    </location>
</feature>
<comment type="function">
    <text evidence="5">Required for morphogenesis and for the elongation of the flagellar filament by facilitating polymerization of the flagellin monomers at the tip of growing filament. Forms a capping structure, which prevents flagellin subunits (transported through the central channel of the flagellum) from leaking out without polymerization at the distal end.</text>
</comment>
<comment type="similarity">
    <text evidence="1 5">Belongs to the FliD family.</text>
</comment>